<evidence type="ECO:0000313" key="2">
    <source>
        <dbReference type="EMBL" id="KAK8723428.1"/>
    </source>
</evidence>
<dbReference type="Proteomes" id="UP001445076">
    <property type="component" value="Unassembled WGS sequence"/>
</dbReference>
<proteinExistence type="predicted"/>
<evidence type="ECO:0000313" key="3">
    <source>
        <dbReference type="Proteomes" id="UP001445076"/>
    </source>
</evidence>
<dbReference type="EMBL" id="JARKIK010000089">
    <property type="protein sequence ID" value="KAK8723428.1"/>
    <property type="molecule type" value="Genomic_DNA"/>
</dbReference>
<reference evidence="2 3" key="1">
    <citation type="journal article" date="2024" name="BMC Genomics">
        <title>Genome assembly of redclaw crayfish (Cherax quadricarinatus) provides insights into its immune adaptation and hypoxia tolerance.</title>
        <authorList>
            <person name="Liu Z."/>
            <person name="Zheng J."/>
            <person name="Li H."/>
            <person name="Fang K."/>
            <person name="Wang S."/>
            <person name="He J."/>
            <person name="Zhou D."/>
            <person name="Weng S."/>
            <person name="Chi M."/>
            <person name="Gu Z."/>
            <person name="He J."/>
            <person name="Li F."/>
            <person name="Wang M."/>
        </authorList>
    </citation>
    <scope>NUCLEOTIDE SEQUENCE [LARGE SCALE GENOMIC DNA]</scope>
    <source>
        <strain evidence="2">ZL_2023a</strain>
    </source>
</reference>
<protein>
    <submittedName>
        <fullName evidence="2">Uncharacterized protein</fullName>
    </submittedName>
</protein>
<gene>
    <name evidence="2" type="ORF">OTU49_011706</name>
</gene>
<sequence>MTLTAFLTRKDGHSWTPTQMRKMNRRRPKIWRTTERMPPQTRSWGLRKRARTTPKDTQKHLIQNIAKVVPYSTLIISGIYGAVNSPKLVTIPDAKRDSPSLPHKMLAMCYVSADPGGCR</sequence>
<accession>A0AAW0W1U4</accession>
<feature type="region of interest" description="Disordered" evidence="1">
    <location>
        <begin position="38"/>
        <end position="58"/>
    </location>
</feature>
<evidence type="ECO:0000256" key="1">
    <source>
        <dbReference type="SAM" id="MobiDB-lite"/>
    </source>
</evidence>
<organism evidence="2 3">
    <name type="scientific">Cherax quadricarinatus</name>
    <name type="common">Australian red claw crayfish</name>
    <dbReference type="NCBI Taxonomy" id="27406"/>
    <lineage>
        <taxon>Eukaryota</taxon>
        <taxon>Metazoa</taxon>
        <taxon>Ecdysozoa</taxon>
        <taxon>Arthropoda</taxon>
        <taxon>Crustacea</taxon>
        <taxon>Multicrustacea</taxon>
        <taxon>Malacostraca</taxon>
        <taxon>Eumalacostraca</taxon>
        <taxon>Eucarida</taxon>
        <taxon>Decapoda</taxon>
        <taxon>Pleocyemata</taxon>
        <taxon>Astacidea</taxon>
        <taxon>Parastacoidea</taxon>
        <taxon>Parastacidae</taxon>
        <taxon>Cherax</taxon>
    </lineage>
</organism>
<keyword evidence="3" id="KW-1185">Reference proteome</keyword>
<name>A0AAW0W1U4_CHEQU</name>
<comment type="caution">
    <text evidence="2">The sequence shown here is derived from an EMBL/GenBank/DDBJ whole genome shotgun (WGS) entry which is preliminary data.</text>
</comment>
<dbReference type="AlphaFoldDB" id="A0AAW0W1U4"/>